<evidence type="ECO:0000313" key="2">
    <source>
        <dbReference type="EMBL" id="KIT16009.1"/>
    </source>
</evidence>
<dbReference type="GO" id="GO:0016787">
    <property type="term" value="F:hydrolase activity"/>
    <property type="evidence" value="ECO:0007669"/>
    <property type="project" value="UniProtKB-KW"/>
</dbReference>
<dbReference type="AlphaFoldDB" id="A0A0D1EE82"/>
<keyword evidence="2" id="KW-0378">Hydrolase</keyword>
<organism evidence="2 3">
    <name type="scientific">Jannaschia aquimarina</name>
    <dbReference type="NCBI Taxonomy" id="935700"/>
    <lineage>
        <taxon>Bacteria</taxon>
        <taxon>Pseudomonadati</taxon>
        <taxon>Pseudomonadota</taxon>
        <taxon>Alphaproteobacteria</taxon>
        <taxon>Rhodobacterales</taxon>
        <taxon>Roseobacteraceae</taxon>
        <taxon>Jannaschia</taxon>
    </lineage>
</organism>
<dbReference type="NCBIfam" id="TIGR01244">
    <property type="entry name" value="TIGR01244 family sulfur transferase"/>
    <property type="match status" value="1"/>
</dbReference>
<dbReference type="InterPro" id="IPR029021">
    <property type="entry name" value="Prot-tyrosine_phosphatase-like"/>
</dbReference>
<dbReference type="STRING" id="935700.jaqu_22790"/>
<evidence type="ECO:0000313" key="3">
    <source>
        <dbReference type="Proteomes" id="UP000032232"/>
    </source>
</evidence>
<accession>A0A0D1EE82</accession>
<sequence length="141" mass="14727">MDLRPLSESHSVAPMLEPADMAILAERGATAIICNRPDAEVPPGHRAADMQAAAEAAGMAFTFNPVAMPGLTVDAIEEQANAIEAASGLTVAYCASGTRSAILWALAMAGRMPTDEIMAALDQAGYPMPGLRTQIETMAQR</sequence>
<dbReference type="Gene3D" id="3.90.190.10">
    <property type="entry name" value="Protein tyrosine phosphatase superfamily"/>
    <property type="match status" value="1"/>
</dbReference>
<dbReference type="Pfam" id="PF04273">
    <property type="entry name" value="BLH_phosphatase"/>
    <property type="match status" value="1"/>
</dbReference>
<dbReference type="PATRIC" id="fig|935700.4.peg.2345"/>
<protein>
    <submittedName>
        <fullName evidence="2">Blh_2 protein</fullName>
        <ecNumber evidence="2">3.-.-.-</ecNumber>
    </submittedName>
</protein>
<reference evidence="2 3" key="1">
    <citation type="submission" date="2015-02" db="EMBL/GenBank/DDBJ databases">
        <title>Genome Sequence of Jannaschia aquimarina DSM28248, a member of the Roseobacter clade.</title>
        <authorList>
            <person name="Voget S."/>
            <person name="Daniel R."/>
        </authorList>
    </citation>
    <scope>NUCLEOTIDE SEQUENCE [LARGE SCALE GENOMIC DNA]</scope>
    <source>
        <strain evidence="2 3">GSW-M26</strain>
    </source>
</reference>
<evidence type="ECO:0000259" key="1">
    <source>
        <dbReference type="Pfam" id="PF04273"/>
    </source>
</evidence>
<feature type="domain" description="Beta-lactamase hydrolase-like protein phosphatase-like" evidence="1">
    <location>
        <begin position="2"/>
        <end position="110"/>
    </location>
</feature>
<gene>
    <name evidence="2" type="primary">blh_2</name>
    <name evidence="2" type="ORF">jaqu_22790</name>
</gene>
<name>A0A0D1EE82_9RHOB</name>
<keyword evidence="3" id="KW-1185">Reference proteome</keyword>
<comment type="caution">
    <text evidence="2">The sequence shown here is derived from an EMBL/GenBank/DDBJ whole genome shotgun (WGS) entry which is preliminary data.</text>
</comment>
<dbReference type="OrthoDB" id="9805710at2"/>
<dbReference type="InterPro" id="IPR005939">
    <property type="entry name" value="BLH_phosphatase-like"/>
</dbReference>
<dbReference type="RefSeq" id="WP_043919180.1">
    <property type="nucleotide sequence ID" value="NZ_FZPF01000004.1"/>
</dbReference>
<proteinExistence type="predicted"/>
<dbReference type="EMBL" id="JYFE01000041">
    <property type="protein sequence ID" value="KIT16009.1"/>
    <property type="molecule type" value="Genomic_DNA"/>
</dbReference>
<dbReference type="EC" id="3.-.-.-" evidence="2"/>
<dbReference type="Proteomes" id="UP000032232">
    <property type="component" value="Unassembled WGS sequence"/>
</dbReference>